<reference evidence="2" key="1">
    <citation type="journal article" date="2019" name="PeerJ">
        <title>Genes of the pig, Sus scrofa, reconstructed with EvidentialGene.</title>
        <authorList>
            <person name="Gilbert D.G."/>
        </authorList>
    </citation>
    <scope>NUCLEOTIDE SEQUENCE</scope>
</reference>
<proteinExistence type="predicted"/>
<accession>A0A481CIF3</accession>
<dbReference type="EMBL" id="DQIR01313800">
    <property type="protein sequence ID" value="HDC69278.1"/>
    <property type="molecule type" value="Transcribed_RNA"/>
</dbReference>
<evidence type="ECO:0000313" key="2">
    <source>
        <dbReference type="EMBL" id="HDC69278.1"/>
    </source>
</evidence>
<organism evidence="2">
    <name type="scientific">Sus scrofa</name>
    <name type="common">Pig</name>
    <dbReference type="NCBI Taxonomy" id="9823"/>
    <lineage>
        <taxon>Eukaryota</taxon>
        <taxon>Metazoa</taxon>
        <taxon>Chordata</taxon>
        <taxon>Craniata</taxon>
        <taxon>Vertebrata</taxon>
        <taxon>Euteleostomi</taxon>
        <taxon>Mammalia</taxon>
        <taxon>Eutheria</taxon>
        <taxon>Laurasiatheria</taxon>
        <taxon>Artiodactyla</taxon>
        <taxon>Suina</taxon>
        <taxon>Suidae</taxon>
        <taxon>Sus</taxon>
    </lineage>
</organism>
<sequence>MKAGVSFGFYRLGLGGAPQRPGQVGREGRVQGLAAGRERELLTVPGGLGEARGTRPAPAQRGLLPSAMAKFAGPRLPLVTKALFSTQSSVYDIQRVTSTAFLAEVGTACSAPGPGPGKAAGGLPGRPKPLPSSLSNPSLPGALSRSLESTALAIWLPVTLDCGCPWLRGGEGQVEPQASGRVLRAPLPPAAQQQRGEGPDALGVAAGQPGSAAEGQLRERAAAGAPGSGQRGHRLPRQGELSCPPCWPRPWAGGGGEAPSARKPRQTGVEGLGHGCVASPGAGPRPPAPDGHDRRAGRRGCRPQPRGPGGHGGPRAAAGPSGGLGPTLRASARGHSHPALL</sequence>
<dbReference type="EMBL" id="DQIR01330426">
    <property type="protein sequence ID" value="HDC85834.1"/>
    <property type="molecule type" value="Transcribed_RNA"/>
</dbReference>
<feature type="compositionally biased region" description="Basic residues" evidence="1">
    <location>
        <begin position="332"/>
        <end position="341"/>
    </location>
</feature>
<name>A0A481CIF3_PIG</name>
<evidence type="ECO:0000256" key="1">
    <source>
        <dbReference type="SAM" id="MobiDB-lite"/>
    </source>
</evidence>
<feature type="region of interest" description="Disordered" evidence="1">
    <location>
        <begin position="113"/>
        <end position="141"/>
    </location>
</feature>
<protein>
    <submittedName>
        <fullName evidence="2">Uncharacterized protein</fullName>
    </submittedName>
</protein>
<feature type="compositionally biased region" description="Low complexity" evidence="1">
    <location>
        <begin position="131"/>
        <end position="141"/>
    </location>
</feature>
<feature type="region of interest" description="Disordered" evidence="1">
    <location>
        <begin position="189"/>
        <end position="341"/>
    </location>
</feature>
<dbReference type="AlphaFoldDB" id="A0A481CIF3"/>